<name>W7D8F9_9LIST</name>
<evidence type="ECO:0000313" key="1">
    <source>
        <dbReference type="EMBL" id="EUJ41753.1"/>
    </source>
</evidence>
<dbReference type="EMBL" id="AODH01000009">
    <property type="protein sequence ID" value="EUJ41753.1"/>
    <property type="molecule type" value="Genomic_DNA"/>
</dbReference>
<dbReference type="RefSeq" id="WP_051456817.1">
    <property type="nucleotide sequence ID" value="NZ_AODH01000009.1"/>
</dbReference>
<gene>
    <name evidence="1" type="ORF">BCAMP_02690</name>
</gene>
<protein>
    <submittedName>
        <fullName evidence="1">Uncharacterized protein</fullName>
    </submittedName>
</protein>
<dbReference type="AlphaFoldDB" id="W7D8F9"/>
<comment type="caution">
    <text evidence="1">The sequence shown here is derived from an EMBL/GenBank/DDBJ whole genome shotgun (WGS) entry which is preliminary data.</text>
</comment>
<keyword evidence="2" id="KW-1185">Reference proteome</keyword>
<sequence>MKSILKVLLLVVLFMLIAYTSPLYTKDKSTALFQTYDAKQGDLKMKVASKETALKYDEDKSIAKYIGKPYATIEKKIW</sequence>
<accession>W7D8F9</accession>
<organism evidence="1 2">
    <name type="scientific">Brochothrix campestris FSL F6-1037</name>
    <dbReference type="NCBI Taxonomy" id="1265861"/>
    <lineage>
        <taxon>Bacteria</taxon>
        <taxon>Bacillati</taxon>
        <taxon>Bacillota</taxon>
        <taxon>Bacilli</taxon>
        <taxon>Bacillales</taxon>
        <taxon>Listeriaceae</taxon>
        <taxon>Brochothrix</taxon>
    </lineage>
</organism>
<dbReference type="Proteomes" id="UP000019243">
    <property type="component" value="Unassembled WGS sequence"/>
</dbReference>
<proteinExistence type="predicted"/>
<reference evidence="1 2" key="1">
    <citation type="submission" date="2012-12" db="EMBL/GenBank/DDBJ databases">
        <title>Novel taxa of Listeriaceae from agricultural environments in the United States.</title>
        <authorList>
            <person name="den Bakker H.C."/>
            <person name="Allred A."/>
            <person name="Warchocki S."/>
            <person name="Wright E.M."/>
            <person name="Burrell A."/>
            <person name="Nightingale K.K."/>
            <person name="Kephart D."/>
            <person name="Wiedmann M."/>
        </authorList>
    </citation>
    <scope>NUCLEOTIDE SEQUENCE [LARGE SCALE GENOMIC DNA]</scope>
    <source>
        <strain evidence="1 2">FSL F6-1037</strain>
    </source>
</reference>
<dbReference type="STRING" id="1265861.BCAMP_02690"/>
<evidence type="ECO:0000313" key="2">
    <source>
        <dbReference type="Proteomes" id="UP000019243"/>
    </source>
</evidence>